<feature type="region of interest" description="Disordered" evidence="7">
    <location>
        <begin position="351"/>
        <end position="370"/>
    </location>
</feature>
<evidence type="ECO:0000259" key="8">
    <source>
        <dbReference type="PROSITE" id="PS52027"/>
    </source>
</evidence>
<organism evidence="9 10">
    <name type="scientific">Pseudolycoriella hygida</name>
    <dbReference type="NCBI Taxonomy" id="35572"/>
    <lineage>
        <taxon>Eukaryota</taxon>
        <taxon>Metazoa</taxon>
        <taxon>Ecdysozoa</taxon>
        <taxon>Arthropoda</taxon>
        <taxon>Hexapoda</taxon>
        <taxon>Insecta</taxon>
        <taxon>Pterygota</taxon>
        <taxon>Neoptera</taxon>
        <taxon>Endopterygota</taxon>
        <taxon>Diptera</taxon>
        <taxon>Nematocera</taxon>
        <taxon>Sciaroidea</taxon>
        <taxon>Sciaridae</taxon>
        <taxon>Pseudolycoriella</taxon>
    </lineage>
</organism>
<reference evidence="9" key="1">
    <citation type="submission" date="2022-07" db="EMBL/GenBank/DDBJ databases">
        <authorList>
            <person name="Trinca V."/>
            <person name="Uliana J.V.C."/>
            <person name="Torres T.T."/>
            <person name="Ward R.J."/>
            <person name="Monesi N."/>
        </authorList>
    </citation>
    <scope>NUCLEOTIDE SEQUENCE</scope>
    <source>
        <strain evidence="9">HSMRA1968</strain>
        <tissue evidence="9">Whole embryos</tissue>
    </source>
</reference>
<evidence type="ECO:0000256" key="3">
    <source>
        <dbReference type="ARBA" id="ARBA00022771"/>
    </source>
</evidence>
<evidence type="ECO:0000313" key="9">
    <source>
        <dbReference type="EMBL" id="KAJ6638630.1"/>
    </source>
</evidence>
<feature type="region of interest" description="Disordered" evidence="7">
    <location>
        <begin position="226"/>
        <end position="255"/>
    </location>
</feature>
<evidence type="ECO:0000256" key="7">
    <source>
        <dbReference type="SAM" id="MobiDB-lite"/>
    </source>
</evidence>
<keyword evidence="4" id="KW-0862">Zinc</keyword>
<dbReference type="PANTHER" id="PTHR14649:SF1">
    <property type="entry name" value="ZINC FINGER C2HC DOMAIN-CONTAINING PROTEIN 1C"/>
    <property type="match status" value="1"/>
</dbReference>
<dbReference type="AlphaFoldDB" id="A0A9Q0MX10"/>
<accession>A0A9Q0MX10</accession>
<evidence type="ECO:0000256" key="5">
    <source>
        <dbReference type="ARBA" id="ARBA00023054"/>
    </source>
</evidence>
<evidence type="ECO:0000313" key="10">
    <source>
        <dbReference type="Proteomes" id="UP001151699"/>
    </source>
</evidence>
<feature type="region of interest" description="Disordered" evidence="7">
    <location>
        <begin position="51"/>
        <end position="78"/>
    </location>
</feature>
<dbReference type="OrthoDB" id="10255185at2759"/>
<keyword evidence="5" id="KW-0175">Coiled coil</keyword>
<protein>
    <submittedName>
        <fullName evidence="9">Zinc finger C2HC domain-containing protein 1C</fullName>
    </submittedName>
</protein>
<dbReference type="InterPro" id="IPR026104">
    <property type="entry name" value="ZNF_C2HC_dom_1C"/>
</dbReference>
<dbReference type="PROSITE" id="PS52027">
    <property type="entry name" value="ZF_C2HC_C3H"/>
    <property type="match status" value="2"/>
</dbReference>
<evidence type="ECO:0000256" key="2">
    <source>
        <dbReference type="ARBA" id="ARBA00022723"/>
    </source>
</evidence>
<evidence type="ECO:0000256" key="4">
    <source>
        <dbReference type="ARBA" id="ARBA00022833"/>
    </source>
</evidence>
<feature type="domain" description="C2HC/C3H-type" evidence="8">
    <location>
        <begin position="369"/>
        <end position="398"/>
    </location>
</feature>
<dbReference type="InterPro" id="IPR049899">
    <property type="entry name" value="Znf_C2HC_C3H"/>
</dbReference>
<dbReference type="Proteomes" id="UP001151699">
    <property type="component" value="Chromosome X"/>
</dbReference>
<comment type="similarity">
    <text evidence="1">Belongs to the ZC2HC1 family.</text>
</comment>
<dbReference type="EMBL" id="WJQU01000003">
    <property type="protein sequence ID" value="KAJ6638630.1"/>
    <property type="molecule type" value="Genomic_DNA"/>
</dbReference>
<keyword evidence="3 6" id="KW-0863">Zinc-finger</keyword>
<proteinExistence type="inferred from homology"/>
<dbReference type="Gene3D" id="3.30.160.60">
    <property type="entry name" value="Classic Zinc Finger"/>
    <property type="match status" value="1"/>
</dbReference>
<keyword evidence="10" id="KW-1185">Reference proteome</keyword>
<keyword evidence="2" id="KW-0479">Metal-binding</keyword>
<sequence length="408" mass="45265">MRFQQKQQHEIQQKRSEMAISRNISALDINDNSKLTATLGAGKVRQMFDERRQRTTTGIDKSYPLQPITSRKSPTPATNMVKSNSTLSNGKQNADLKFKLQRLPASADGLIQSDKLNGNYTVLNKQNGFGDAIDNEKFPDFFDDDSMHGNKSVPFKLPNVRRPVSSINKPNGNLKLKPVVAKTTIPPKEVMAKRPVITKKLAPVAISSPSNPPIVAKASKSVTSITAKTNDVKEPATLPRGNSSESQKAQRTIATPPENMAACEKCGRFFNEDRILKHESICKKQKKRKVFDVTKHRVQGTDAEVYVKKALKASPKKQAAAPPAKKSNWRKKHEEFIAAIRSAKQVQAHLAAGGKLSDLPPPPPSENADYVQCPHCSRRFNQTAADRHIPKCANFQFNKSKPVAKKKY</sequence>
<feature type="compositionally biased region" description="Polar residues" evidence="7">
    <location>
        <begin position="67"/>
        <end position="78"/>
    </location>
</feature>
<dbReference type="GO" id="GO:0008270">
    <property type="term" value="F:zinc ion binding"/>
    <property type="evidence" value="ECO:0007669"/>
    <property type="project" value="UniProtKB-KW"/>
</dbReference>
<comment type="caution">
    <text evidence="9">The sequence shown here is derived from an EMBL/GenBank/DDBJ whole genome shotgun (WGS) entry which is preliminary data.</text>
</comment>
<gene>
    <name evidence="9" type="primary">Zc2hc1c</name>
    <name evidence="9" type="ORF">Bhyg_11367</name>
</gene>
<name>A0A9Q0MX10_9DIPT</name>
<feature type="domain" description="C2HC/C3H-type" evidence="8">
    <location>
        <begin position="259"/>
        <end position="288"/>
    </location>
</feature>
<dbReference type="Pfam" id="PF13913">
    <property type="entry name" value="zf-C2HC_2"/>
    <property type="match status" value="2"/>
</dbReference>
<dbReference type="PANTHER" id="PTHR14649">
    <property type="entry name" value="ZINC FINGER C2HC DOMAIN-CONTAINING PROTEIN 1C"/>
    <property type="match status" value="1"/>
</dbReference>
<feature type="compositionally biased region" description="Polar residues" evidence="7">
    <location>
        <begin position="240"/>
        <end position="253"/>
    </location>
</feature>
<evidence type="ECO:0000256" key="6">
    <source>
        <dbReference type="PROSITE-ProRule" id="PRU01371"/>
    </source>
</evidence>
<evidence type="ECO:0000256" key="1">
    <source>
        <dbReference type="ARBA" id="ARBA00010843"/>
    </source>
</evidence>